<reference evidence="1" key="1">
    <citation type="submission" date="2019-06" db="EMBL/GenBank/DDBJ databases">
        <authorList>
            <person name="Le Quere A."/>
            <person name="Colella S."/>
        </authorList>
    </citation>
    <scope>NUCLEOTIDE SEQUENCE</scope>
    <source>
        <strain evidence="1">EmedicaeMD41</strain>
    </source>
</reference>
<dbReference type="Proteomes" id="UP000507954">
    <property type="component" value="Unassembled WGS sequence"/>
</dbReference>
<sequence length="76" mass="8481">MSVSPSRREAGSFVTFILVTVLPALPRLDWSGPFKAVDPPWPQRSSAPAFANYVSVRMEALCRRLIVGNSSRSEMW</sequence>
<accession>A0A508WX37</accession>
<dbReference type="AlphaFoldDB" id="A0A508WX37"/>
<name>A0A508WX37_9HYPH</name>
<dbReference type="EMBL" id="CABFNB010000097">
    <property type="protein sequence ID" value="VTZ61806.1"/>
    <property type="molecule type" value="Genomic_DNA"/>
</dbReference>
<gene>
    <name evidence="1" type="ORF">EMEDMD4_310055</name>
</gene>
<protein>
    <submittedName>
        <fullName evidence="1">Uncharacterized protein</fullName>
    </submittedName>
</protein>
<proteinExistence type="predicted"/>
<evidence type="ECO:0000313" key="1">
    <source>
        <dbReference type="EMBL" id="VTZ61806.1"/>
    </source>
</evidence>
<organism evidence="1">
    <name type="scientific">Sinorhizobium medicae</name>
    <dbReference type="NCBI Taxonomy" id="110321"/>
    <lineage>
        <taxon>Bacteria</taxon>
        <taxon>Pseudomonadati</taxon>
        <taxon>Pseudomonadota</taxon>
        <taxon>Alphaproteobacteria</taxon>
        <taxon>Hyphomicrobiales</taxon>
        <taxon>Rhizobiaceae</taxon>
        <taxon>Sinorhizobium/Ensifer group</taxon>
        <taxon>Sinorhizobium</taxon>
    </lineage>
</organism>